<keyword evidence="6" id="KW-0067">ATP-binding</keyword>
<dbReference type="InterPro" id="IPR051131">
    <property type="entry name" value="NEK_Ser/Thr_kinase_NIMA"/>
</dbReference>
<evidence type="ECO:0000256" key="7">
    <source>
        <dbReference type="ARBA" id="ARBA00047899"/>
    </source>
</evidence>
<evidence type="ECO:0000259" key="9">
    <source>
        <dbReference type="PROSITE" id="PS50011"/>
    </source>
</evidence>
<gene>
    <name evidence="10" type="ORF">ATANTOWER_026618</name>
</gene>
<dbReference type="PANTHER" id="PTHR44899">
    <property type="entry name" value="CAMK FAMILY PROTEIN KINASE"/>
    <property type="match status" value="1"/>
</dbReference>
<feature type="domain" description="Protein kinase" evidence="9">
    <location>
        <begin position="1"/>
        <end position="212"/>
    </location>
</feature>
<dbReference type="Pfam" id="PF00069">
    <property type="entry name" value="Pkinase"/>
    <property type="match status" value="1"/>
</dbReference>
<accession>A0ABU7ABF5</accession>
<name>A0ABU7ABF5_9TELE</name>
<dbReference type="PIRSF" id="PIRSF000654">
    <property type="entry name" value="Integrin-linked_kinase"/>
    <property type="match status" value="1"/>
</dbReference>
<evidence type="ECO:0000256" key="4">
    <source>
        <dbReference type="ARBA" id="ARBA00022741"/>
    </source>
</evidence>
<feature type="non-terminal residue" evidence="10">
    <location>
        <position position="219"/>
    </location>
</feature>
<keyword evidence="4" id="KW-0547">Nucleotide-binding</keyword>
<comment type="catalytic activity">
    <reaction evidence="7">
        <text>L-threonyl-[protein] + ATP = O-phospho-L-threonyl-[protein] + ADP + H(+)</text>
        <dbReference type="Rhea" id="RHEA:46608"/>
        <dbReference type="Rhea" id="RHEA-COMP:11060"/>
        <dbReference type="Rhea" id="RHEA-COMP:11605"/>
        <dbReference type="ChEBI" id="CHEBI:15378"/>
        <dbReference type="ChEBI" id="CHEBI:30013"/>
        <dbReference type="ChEBI" id="CHEBI:30616"/>
        <dbReference type="ChEBI" id="CHEBI:61977"/>
        <dbReference type="ChEBI" id="CHEBI:456216"/>
        <dbReference type="EC" id="2.7.11.1"/>
    </reaction>
</comment>
<dbReference type="SUPFAM" id="SSF56112">
    <property type="entry name" value="Protein kinase-like (PK-like)"/>
    <property type="match status" value="1"/>
</dbReference>
<evidence type="ECO:0000313" key="11">
    <source>
        <dbReference type="Proteomes" id="UP001345963"/>
    </source>
</evidence>
<evidence type="ECO:0000256" key="8">
    <source>
        <dbReference type="ARBA" id="ARBA00048679"/>
    </source>
</evidence>
<reference evidence="10 11" key="1">
    <citation type="submission" date="2021-07" db="EMBL/GenBank/DDBJ databases">
        <authorList>
            <person name="Palmer J.M."/>
        </authorList>
    </citation>
    <scope>NUCLEOTIDE SEQUENCE [LARGE SCALE GENOMIC DNA]</scope>
    <source>
        <strain evidence="10 11">AT_MEX2019</strain>
        <tissue evidence="10">Muscle</tissue>
    </source>
</reference>
<keyword evidence="5" id="KW-0418">Kinase</keyword>
<protein>
    <recommendedName>
        <fullName evidence="1">non-specific serine/threonine protein kinase</fullName>
        <ecNumber evidence="1">2.7.11.1</ecNumber>
    </recommendedName>
</protein>
<evidence type="ECO:0000256" key="2">
    <source>
        <dbReference type="ARBA" id="ARBA00022527"/>
    </source>
</evidence>
<evidence type="ECO:0000256" key="1">
    <source>
        <dbReference type="ARBA" id="ARBA00012513"/>
    </source>
</evidence>
<dbReference type="EMBL" id="JAHUTI010010469">
    <property type="protein sequence ID" value="MED6235457.1"/>
    <property type="molecule type" value="Genomic_DNA"/>
</dbReference>
<keyword evidence="3" id="KW-0808">Transferase</keyword>
<evidence type="ECO:0000256" key="5">
    <source>
        <dbReference type="ARBA" id="ARBA00022777"/>
    </source>
</evidence>
<evidence type="ECO:0000256" key="6">
    <source>
        <dbReference type="ARBA" id="ARBA00022840"/>
    </source>
</evidence>
<keyword evidence="2" id="KW-0723">Serine/threonine-protein kinase</keyword>
<dbReference type="PROSITE" id="PS50011">
    <property type="entry name" value="PROTEIN_KINASE_DOM"/>
    <property type="match status" value="1"/>
</dbReference>
<proteinExistence type="predicted"/>
<organism evidence="10 11">
    <name type="scientific">Ataeniobius toweri</name>
    <dbReference type="NCBI Taxonomy" id="208326"/>
    <lineage>
        <taxon>Eukaryota</taxon>
        <taxon>Metazoa</taxon>
        <taxon>Chordata</taxon>
        <taxon>Craniata</taxon>
        <taxon>Vertebrata</taxon>
        <taxon>Euteleostomi</taxon>
        <taxon>Actinopterygii</taxon>
        <taxon>Neopterygii</taxon>
        <taxon>Teleostei</taxon>
        <taxon>Neoteleostei</taxon>
        <taxon>Acanthomorphata</taxon>
        <taxon>Ovalentaria</taxon>
        <taxon>Atherinomorphae</taxon>
        <taxon>Cyprinodontiformes</taxon>
        <taxon>Goodeidae</taxon>
        <taxon>Ataeniobius</taxon>
    </lineage>
</organism>
<dbReference type="Gene3D" id="3.30.200.20">
    <property type="entry name" value="Phosphorylase Kinase, domain 1"/>
    <property type="match status" value="1"/>
</dbReference>
<dbReference type="InterPro" id="IPR000719">
    <property type="entry name" value="Prot_kinase_dom"/>
</dbReference>
<dbReference type="Proteomes" id="UP001345963">
    <property type="component" value="Unassembled WGS sequence"/>
</dbReference>
<keyword evidence="11" id="KW-1185">Reference proteome</keyword>
<dbReference type="PANTHER" id="PTHR44899:SF3">
    <property type="entry name" value="SERINE_THREONINE-PROTEIN KINASE NEK1"/>
    <property type="match status" value="1"/>
</dbReference>
<dbReference type="InterPro" id="IPR011009">
    <property type="entry name" value="Kinase-like_dom_sf"/>
</dbReference>
<dbReference type="EC" id="2.7.11.1" evidence="1"/>
<dbReference type="Gene3D" id="1.10.510.10">
    <property type="entry name" value="Transferase(Phosphotransferase) domain 1"/>
    <property type="match status" value="1"/>
</dbReference>
<sequence>MHSKEALATLTSEIQILQQLEHPQLVKIKNSFEDESQKMYYVMMENCQGGNLADKIREMPTETPRESEILGWIAEICMALKVIHEAALLHKDLMPKNVLFTEFGLVCLVQKKISTTTEPTINYLAPEVFTEGTYNAKSDMWSVGCILFELCTKQRAFSDQTPIKLMPKIISVIYPHLPSEFSFELCDLLGDLLQKDPRDRPTASEVLARPVIIRCLRTK</sequence>
<evidence type="ECO:0000313" key="10">
    <source>
        <dbReference type="EMBL" id="MED6235457.1"/>
    </source>
</evidence>
<comment type="caution">
    <text evidence="10">The sequence shown here is derived from an EMBL/GenBank/DDBJ whole genome shotgun (WGS) entry which is preliminary data.</text>
</comment>
<comment type="catalytic activity">
    <reaction evidence="8">
        <text>L-seryl-[protein] + ATP = O-phospho-L-seryl-[protein] + ADP + H(+)</text>
        <dbReference type="Rhea" id="RHEA:17989"/>
        <dbReference type="Rhea" id="RHEA-COMP:9863"/>
        <dbReference type="Rhea" id="RHEA-COMP:11604"/>
        <dbReference type="ChEBI" id="CHEBI:15378"/>
        <dbReference type="ChEBI" id="CHEBI:29999"/>
        <dbReference type="ChEBI" id="CHEBI:30616"/>
        <dbReference type="ChEBI" id="CHEBI:83421"/>
        <dbReference type="ChEBI" id="CHEBI:456216"/>
        <dbReference type="EC" id="2.7.11.1"/>
    </reaction>
</comment>
<evidence type="ECO:0000256" key="3">
    <source>
        <dbReference type="ARBA" id="ARBA00022679"/>
    </source>
</evidence>